<proteinExistence type="predicted"/>
<dbReference type="SUPFAM" id="SSF46785">
    <property type="entry name" value="Winged helix' DNA-binding domain"/>
    <property type="match status" value="1"/>
</dbReference>
<keyword evidence="3" id="KW-0804">Transcription</keyword>
<dbReference type="AlphaFoldDB" id="A0A2S9IZW6"/>
<evidence type="ECO:0000256" key="1">
    <source>
        <dbReference type="ARBA" id="ARBA00023015"/>
    </source>
</evidence>
<accession>A0A2S9IZW6</accession>
<sequence>MDPKFILISEEIIKRIKEGDLAPGDKVPSENELIKTFKVSNTTARKSLLNLETLGWVRRIKGKGTFVLNRTGDHKIVRTLGSVESTRRGFNESLSQEGFAPKNIVIEKTILQEGISTMIQHKQLTLEGPVLKIRILRYADDDILKDETRYISLKQCPKIERVSPEISFFKTYEQTYHIKIKTIEQTLKTTIFDTNTPDNYFENDKPLPIFILDGAVIAEDGNIIEIEHSFYSGDKYQFGVIAHPNY</sequence>
<dbReference type="Proteomes" id="UP000239711">
    <property type="component" value="Unassembled WGS sequence"/>
</dbReference>
<reference evidence="5 6" key="1">
    <citation type="submission" date="2018-02" db="EMBL/GenBank/DDBJ databases">
        <title>The draft genome of Sphingobacterium sp. 5JN-11.</title>
        <authorList>
            <person name="Liu L."/>
            <person name="Li L."/>
            <person name="Liang L."/>
            <person name="Zhang X."/>
            <person name="Wang T."/>
        </authorList>
    </citation>
    <scope>NUCLEOTIDE SEQUENCE [LARGE SCALE GENOMIC DNA]</scope>
    <source>
        <strain evidence="5 6">5JN-11</strain>
    </source>
</reference>
<comment type="caution">
    <text evidence="5">The sequence shown here is derived from an EMBL/GenBank/DDBJ whole genome shotgun (WGS) entry which is preliminary data.</text>
</comment>
<evidence type="ECO:0000313" key="6">
    <source>
        <dbReference type="Proteomes" id="UP000239711"/>
    </source>
</evidence>
<keyword evidence="2" id="KW-0238">DNA-binding</keyword>
<dbReference type="InterPro" id="IPR036388">
    <property type="entry name" value="WH-like_DNA-bd_sf"/>
</dbReference>
<dbReference type="Pfam" id="PF00392">
    <property type="entry name" value="GntR"/>
    <property type="match status" value="1"/>
</dbReference>
<evidence type="ECO:0000313" key="5">
    <source>
        <dbReference type="EMBL" id="PRD46065.1"/>
    </source>
</evidence>
<dbReference type="OrthoDB" id="9815017at2"/>
<dbReference type="Pfam" id="PF07702">
    <property type="entry name" value="UTRA"/>
    <property type="match status" value="1"/>
</dbReference>
<dbReference type="InterPro" id="IPR028978">
    <property type="entry name" value="Chorismate_lyase_/UTRA_dom_sf"/>
</dbReference>
<keyword evidence="1" id="KW-0805">Transcription regulation</keyword>
<dbReference type="GO" id="GO:0003677">
    <property type="term" value="F:DNA binding"/>
    <property type="evidence" value="ECO:0007669"/>
    <property type="project" value="UniProtKB-KW"/>
</dbReference>
<keyword evidence="6" id="KW-1185">Reference proteome</keyword>
<evidence type="ECO:0000259" key="4">
    <source>
        <dbReference type="PROSITE" id="PS50949"/>
    </source>
</evidence>
<dbReference type="PROSITE" id="PS50949">
    <property type="entry name" value="HTH_GNTR"/>
    <property type="match status" value="1"/>
</dbReference>
<dbReference type="InterPro" id="IPR050679">
    <property type="entry name" value="Bact_HTH_transcr_reg"/>
</dbReference>
<dbReference type="EMBL" id="PVBQ01000018">
    <property type="protein sequence ID" value="PRD46065.1"/>
    <property type="molecule type" value="Genomic_DNA"/>
</dbReference>
<dbReference type="Gene3D" id="3.40.1410.10">
    <property type="entry name" value="Chorismate lyase-like"/>
    <property type="match status" value="1"/>
</dbReference>
<dbReference type="SMART" id="SM00345">
    <property type="entry name" value="HTH_GNTR"/>
    <property type="match status" value="1"/>
</dbReference>
<organism evidence="5 6">
    <name type="scientific">Sphingobacterium haloxyli</name>
    <dbReference type="NCBI Taxonomy" id="2100533"/>
    <lineage>
        <taxon>Bacteria</taxon>
        <taxon>Pseudomonadati</taxon>
        <taxon>Bacteroidota</taxon>
        <taxon>Sphingobacteriia</taxon>
        <taxon>Sphingobacteriales</taxon>
        <taxon>Sphingobacteriaceae</taxon>
        <taxon>Sphingobacterium</taxon>
    </lineage>
</organism>
<dbReference type="InterPro" id="IPR011663">
    <property type="entry name" value="UTRA"/>
</dbReference>
<dbReference type="GO" id="GO:0045892">
    <property type="term" value="P:negative regulation of DNA-templated transcription"/>
    <property type="evidence" value="ECO:0007669"/>
    <property type="project" value="TreeGrafter"/>
</dbReference>
<protein>
    <submittedName>
        <fullName evidence="5">GntR family transcriptional regulator</fullName>
    </submittedName>
</protein>
<dbReference type="SMART" id="SM00866">
    <property type="entry name" value="UTRA"/>
    <property type="match status" value="1"/>
</dbReference>
<dbReference type="CDD" id="cd07377">
    <property type="entry name" value="WHTH_GntR"/>
    <property type="match status" value="1"/>
</dbReference>
<dbReference type="PANTHER" id="PTHR44846:SF1">
    <property type="entry name" value="MANNOSYL-D-GLYCERATE TRANSPORT_METABOLISM SYSTEM REPRESSOR MNGR-RELATED"/>
    <property type="match status" value="1"/>
</dbReference>
<evidence type="ECO:0000256" key="3">
    <source>
        <dbReference type="ARBA" id="ARBA00023163"/>
    </source>
</evidence>
<dbReference type="InterPro" id="IPR000524">
    <property type="entry name" value="Tscrpt_reg_HTH_GntR"/>
</dbReference>
<evidence type="ECO:0000256" key="2">
    <source>
        <dbReference type="ARBA" id="ARBA00023125"/>
    </source>
</evidence>
<dbReference type="PANTHER" id="PTHR44846">
    <property type="entry name" value="MANNOSYL-D-GLYCERATE TRANSPORT/METABOLISM SYSTEM REPRESSOR MNGR-RELATED"/>
    <property type="match status" value="1"/>
</dbReference>
<feature type="domain" description="HTH gntR-type" evidence="4">
    <location>
        <begin position="2"/>
        <end position="70"/>
    </location>
</feature>
<name>A0A2S9IZW6_9SPHI</name>
<dbReference type="GO" id="GO:0003700">
    <property type="term" value="F:DNA-binding transcription factor activity"/>
    <property type="evidence" value="ECO:0007669"/>
    <property type="project" value="InterPro"/>
</dbReference>
<dbReference type="Gene3D" id="1.10.10.10">
    <property type="entry name" value="Winged helix-like DNA-binding domain superfamily/Winged helix DNA-binding domain"/>
    <property type="match status" value="1"/>
</dbReference>
<dbReference type="SUPFAM" id="SSF64288">
    <property type="entry name" value="Chorismate lyase-like"/>
    <property type="match status" value="1"/>
</dbReference>
<dbReference type="InterPro" id="IPR036390">
    <property type="entry name" value="WH_DNA-bd_sf"/>
</dbReference>
<gene>
    <name evidence="5" type="ORF">C5745_17530</name>
</gene>
<dbReference type="RefSeq" id="WP_105718314.1">
    <property type="nucleotide sequence ID" value="NZ_PVBQ01000018.1"/>
</dbReference>